<evidence type="ECO:0000256" key="8">
    <source>
        <dbReference type="PIRSR" id="PIRSR600246-1"/>
    </source>
</evidence>
<dbReference type="AlphaFoldDB" id="I3XRA7"/>
<keyword evidence="2" id="KW-0645">Protease</keyword>
<feature type="binding site" evidence="9">
    <location>
        <begin position="238"/>
        <end position="241"/>
    </location>
    <ligand>
        <name>substrate</name>
    </ligand>
</feature>
<protein>
    <recommendedName>
        <fullName evidence="6">Plant-type L-asparaginase</fullName>
        <ecNumber evidence="1">3.5.1.1</ecNumber>
    </recommendedName>
    <alternativeName>
        <fullName evidence="5">L-asparagine amidohydrolase</fullName>
    </alternativeName>
</protein>
<dbReference type="GeneID" id="13062270"/>
<organism evidence="11 12">
    <name type="scientific">Desulfurococcus amylolyticus DSM 16532</name>
    <dbReference type="NCBI Taxonomy" id="768672"/>
    <lineage>
        <taxon>Archaea</taxon>
        <taxon>Thermoproteota</taxon>
        <taxon>Thermoprotei</taxon>
        <taxon>Desulfurococcales</taxon>
        <taxon>Desulfurococcaceae</taxon>
        <taxon>Desulfurococcus</taxon>
    </lineage>
</organism>
<dbReference type="InterPro" id="IPR000246">
    <property type="entry name" value="Peptidase_T2"/>
</dbReference>
<evidence type="ECO:0000256" key="2">
    <source>
        <dbReference type="ARBA" id="ARBA00022670"/>
    </source>
</evidence>
<evidence type="ECO:0000313" key="11">
    <source>
        <dbReference type="EMBL" id="AFL66481.1"/>
    </source>
</evidence>
<name>I3XRA7_DESAM</name>
<evidence type="ECO:0000256" key="10">
    <source>
        <dbReference type="PIRSR" id="PIRSR600246-3"/>
    </source>
</evidence>
<dbReference type="EMBL" id="CP003321">
    <property type="protein sequence ID" value="AFL66481.1"/>
    <property type="molecule type" value="Genomic_DNA"/>
</dbReference>
<feature type="active site" description="Nucleophile" evidence="8">
    <location>
        <position position="188"/>
    </location>
</feature>
<evidence type="ECO:0000313" key="12">
    <source>
        <dbReference type="Proteomes" id="UP000006175"/>
    </source>
</evidence>
<dbReference type="RefSeq" id="WP_014767382.1">
    <property type="nucleotide sequence ID" value="NC_018001.1"/>
</dbReference>
<dbReference type="FunFam" id="3.60.20.30:FF:000001">
    <property type="entry name" value="Isoaspartyl peptidase/L-asparaginase"/>
    <property type="match status" value="1"/>
</dbReference>
<dbReference type="SUPFAM" id="SSF56235">
    <property type="entry name" value="N-terminal nucleophile aminohydrolases (Ntn hydrolases)"/>
    <property type="match status" value="1"/>
</dbReference>
<dbReference type="HOGENOM" id="CLU_021603_1_2_2"/>
<dbReference type="InterPro" id="IPR029055">
    <property type="entry name" value="Ntn_hydrolases_N"/>
</dbReference>
<dbReference type="OrthoDB" id="18230at2157"/>
<dbReference type="PANTHER" id="PTHR10188:SF6">
    <property type="entry name" value="N(4)-(BETA-N-ACETYLGLUCOSAMINYL)-L-ASPARAGINASE"/>
    <property type="match status" value="1"/>
</dbReference>
<feature type="binding site" evidence="9">
    <location>
        <begin position="216"/>
        <end position="219"/>
    </location>
    <ligand>
        <name>substrate</name>
    </ligand>
</feature>
<evidence type="ECO:0000256" key="7">
    <source>
        <dbReference type="ARBA" id="ARBA00049366"/>
    </source>
</evidence>
<evidence type="ECO:0000256" key="9">
    <source>
        <dbReference type="PIRSR" id="PIRSR600246-2"/>
    </source>
</evidence>
<dbReference type="Gene3D" id="3.60.20.30">
    <property type="entry name" value="(Glycosyl)asparaginase"/>
    <property type="match status" value="1"/>
</dbReference>
<evidence type="ECO:0000256" key="3">
    <source>
        <dbReference type="ARBA" id="ARBA00022801"/>
    </source>
</evidence>
<feature type="site" description="Cleavage; by autolysis" evidence="10">
    <location>
        <begin position="187"/>
        <end position="188"/>
    </location>
</feature>
<keyword evidence="12" id="KW-1185">Reference proteome</keyword>
<keyword evidence="3" id="KW-0378">Hydrolase</keyword>
<evidence type="ECO:0000256" key="6">
    <source>
        <dbReference type="ARBA" id="ARBA00044776"/>
    </source>
</evidence>
<dbReference type="eggNOG" id="arCOG04779">
    <property type="taxonomic scope" value="Archaea"/>
</dbReference>
<reference evidence="11 12" key="1">
    <citation type="journal article" date="2012" name="J. Bacteriol.">
        <title>Complete Genome Sequence of Desulfurococcus fermentans, a Hyperthermophilic Cellulolytic Crenarchaeon Isolated from a Freshwater Hot Spring in Kamchatka, Russia.</title>
        <authorList>
            <person name="Susanti D."/>
            <person name="Johnson E.F."/>
            <person name="Rodriguez J.R."/>
            <person name="Anderson I."/>
            <person name="Perevalova A.A."/>
            <person name="Kyrpides N."/>
            <person name="Lucas S."/>
            <person name="Han J."/>
            <person name="Lapidus A."/>
            <person name="Cheng J.F."/>
            <person name="Goodwin L."/>
            <person name="Pitluck S."/>
            <person name="Mavrommatis K."/>
            <person name="Peters L."/>
            <person name="Land M.L."/>
            <person name="Hauser L."/>
            <person name="Gopalan V."/>
            <person name="Chan P.P."/>
            <person name="Lowe T.M."/>
            <person name="Atomi H."/>
            <person name="Bonch-Osmolovskaya E.A."/>
            <person name="Woyke T."/>
            <person name="Mukhopadhyay B."/>
        </authorList>
    </citation>
    <scope>NUCLEOTIDE SEQUENCE [LARGE SCALE GENOMIC DNA]</scope>
    <source>
        <strain evidence="11 12">DSM 16532</strain>
    </source>
</reference>
<dbReference type="GO" id="GO:0004067">
    <property type="term" value="F:asparaginase activity"/>
    <property type="evidence" value="ECO:0007669"/>
    <property type="project" value="UniProtKB-EC"/>
</dbReference>
<evidence type="ECO:0000256" key="5">
    <source>
        <dbReference type="ARBA" id="ARBA00030414"/>
    </source>
</evidence>
<proteinExistence type="predicted"/>
<dbReference type="PANTHER" id="PTHR10188">
    <property type="entry name" value="L-ASPARAGINASE"/>
    <property type="match status" value="1"/>
</dbReference>
<accession>I3XRA7</accession>
<dbReference type="KEGG" id="dfd:Desfe_0580"/>
<dbReference type="Proteomes" id="UP000006175">
    <property type="component" value="Chromosome"/>
</dbReference>
<gene>
    <name evidence="11" type="ORF">Desfe_0580</name>
</gene>
<dbReference type="GO" id="GO:0006508">
    <property type="term" value="P:proteolysis"/>
    <property type="evidence" value="ECO:0007669"/>
    <property type="project" value="UniProtKB-KW"/>
</dbReference>
<keyword evidence="4" id="KW-0068">Autocatalytic cleavage</keyword>
<dbReference type="CDD" id="cd14950">
    <property type="entry name" value="Asparaginase_2_like_2"/>
    <property type="match status" value="1"/>
</dbReference>
<dbReference type="Pfam" id="PF01112">
    <property type="entry name" value="Asparaginase_2"/>
    <property type="match status" value="1"/>
</dbReference>
<evidence type="ECO:0000256" key="1">
    <source>
        <dbReference type="ARBA" id="ARBA00012920"/>
    </source>
</evidence>
<dbReference type="GO" id="GO:0008233">
    <property type="term" value="F:peptidase activity"/>
    <property type="evidence" value="ECO:0007669"/>
    <property type="project" value="UniProtKB-KW"/>
</dbReference>
<dbReference type="EC" id="3.5.1.1" evidence="1"/>
<dbReference type="GO" id="GO:0005737">
    <property type="term" value="C:cytoplasm"/>
    <property type="evidence" value="ECO:0007669"/>
    <property type="project" value="TreeGrafter"/>
</dbReference>
<comment type="catalytic activity">
    <reaction evidence="7">
        <text>L-asparagine + H2O = L-aspartate + NH4(+)</text>
        <dbReference type="Rhea" id="RHEA:21016"/>
        <dbReference type="ChEBI" id="CHEBI:15377"/>
        <dbReference type="ChEBI" id="CHEBI:28938"/>
        <dbReference type="ChEBI" id="CHEBI:29991"/>
        <dbReference type="ChEBI" id="CHEBI:58048"/>
        <dbReference type="EC" id="3.5.1.1"/>
    </reaction>
</comment>
<evidence type="ECO:0000256" key="4">
    <source>
        <dbReference type="ARBA" id="ARBA00022813"/>
    </source>
</evidence>
<sequence length="327" mass="35175">MVKALILHGGAGSWRDESIRVKAEKVVEECTRRAWRILGESNNALNTVVEAVRCMEDSGILNAGYGSTLDLLGGRSLDAGLMTSTGLLGAVAAVKATRNPILLARIVAEETPHVLLAGGSADELAVLKGLPPLPPPPPHVVERYVQVARKLLGEDLKQDYYMKIREFVYRHDSSYYTMLKELINVYDTVGAVALDEKGVLAAATSTGGIILKLPGRVGDTPIPGAGFYASSSTACSATGIGEYIIRVMPCLRLDMEVSGGMDLEEALGKIMYYTEKTVGQDALGFIGVSKDGRIFYAYNTDGMLIGYMRDDGEIYVASQHPVKVKVV</sequence>